<comment type="caution">
    <text evidence="2">The sequence shown here is derived from an EMBL/GenBank/DDBJ whole genome shotgun (WGS) entry which is preliminary data.</text>
</comment>
<dbReference type="PROSITE" id="PS50075">
    <property type="entry name" value="CARRIER"/>
    <property type="match status" value="1"/>
</dbReference>
<dbReference type="GO" id="GO:0000036">
    <property type="term" value="F:acyl carrier activity"/>
    <property type="evidence" value="ECO:0007669"/>
    <property type="project" value="InterPro"/>
</dbReference>
<sequence>MKSPIAYDVHDRQSPMVYMIAEKSTSPSIREDLVKEKPETVKVCDIVKKQLALPEDSTVKEESKFAALGADSLDTVLSY</sequence>
<dbReference type="PANTHER" id="PTHR46153">
    <property type="entry name" value="ACYL CARRIER PROTEIN"/>
    <property type="match status" value="1"/>
</dbReference>
<proteinExistence type="predicted"/>
<keyword evidence="3" id="KW-1185">Reference proteome</keyword>
<feature type="domain" description="Carrier" evidence="1">
    <location>
        <begin position="37"/>
        <end position="79"/>
    </location>
</feature>
<dbReference type="InterPro" id="IPR044813">
    <property type="entry name" value="ACP_chloroplastic"/>
</dbReference>
<dbReference type="Proteomes" id="UP001374584">
    <property type="component" value="Unassembled WGS sequence"/>
</dbReference>
<name>A0AAN9RSU3_PHACN</name>
<reference evidence="2 3" key="1">
    <citation type="submission" date="2024-01" db="EMBL/GenBank/DDBJ databases">
        <title>The genomes of 5 underutilized Papilionoideae crops provide insights into root nodulation and disease resistanc.</title>
        <authorList>
            <person name="Jiang F."/>
        </authorList>
    </citation>
    <scope>NUCLEOTIDE SEQUENCE [LARGE SCALE GENOMIC DNA]</scope>
    <source>
        <strain evidence="2">JINMINGXINNONG_FW02</strain>
        <tissue evidence="2">Leaves</tissue>
    </source>
</reference>
<dbReference type="EMBL" id="JAYMYR010000001">
    <property type="protein sequence ID" value="KAK7382538.1"/>
    <property type="molecule type" value="Genomic_DNA"/>
</dbReference>
<dbReference type="AlphaFoldDB" id="A0AAN9RSU3"/>
<dbReference type="InterPro" id="IPR009081">
    <property type="entry name" value="PP-bd_ACP"/>
</dbReference>
<gene>
    <name evidence="2" type="ORF">VNO80_01416</name>
</gene>
<evidence type="ECO:0000313" key="3">
    <source>
        <dbReference type="Proteomes" id="UP001374584"/>
    </source>
</evidence>
<evidence type="ECO:0000313" key="2">
    <source>
        <dbReference type="EMBL" id="KAK7382538.1"/>
    </source>
</evidence>
<organism evidence="2 3">
    <name type="scientific">Phaseolus coccineus</name>
    <name type="common">Scarlet runner bean</name>
    <name type="synonym">Phaseolus multiflorus</name>
    <dbReference type="NCBI Taxonomy" id="3886"/>
    <lineage>
        <taxon>Eukaryota</taxon>
        <taxon>Viridiplantae</taxon>
        <taxon>Streptophyta</taxon>
        <taxon>Embryophyta</taxon>
        <taxon>Tracheophyta</taxon>
        <taxon>Spermatophyta</taxon>
        <taxon>Magnoliopsida</taxon>
        <taxon>eudicotyledons</taxon>
        <taxon>Gunneridae</taxon>
        <taxon>Pentapetalae</taxon>
        <taxon>rosids</taxon>
        <taxon>fabids</taxon>
        <taxon>Fabales</taxon>
        <taxon>Fabaceae</taxon>
        <taxon>Papilionoideae</taxon>
        <taxon>50 kb inversion clade</taxon>
        <taxon>NPAAA clade</taxon>
        <taxon>indigoferoid/millettioid clade</taxon>
        <taxon>Phaseoleae</taxon>
        <taxon>Phaseolus</taxon>
    </lineage>
</organism>
<dbReference type="InterPro" id="IPR036736">
    <property type="entry name" value="ACP-like_sf"/>
</dbReference>
<protein>
    <recommendedName>
        <fullName evidence="1">Carrier domain-containing protein</fullName>
    </recommendedName>
</protein>
<dbReference type="PANTHER" id="PTHR46153:SF29">
    <property type="entry name" value="ACYL CARRIER PROTEIN"/>
    <property type="match status" value="1"/>
</dbReference>
<evidence type="ECO:0000259" key="1">
    <source>
        <dbReference type="PROSITE" id="PS50075"/>
    </source>
</evidence>
<dbReference type="Gene3D" id="1.10.1200.10">
    <property type="entry name" value="ACP-like"/>
    <property type="match status" value="1"/>
</dbReference>
<accession>A0AAN9RSU3</accession>